<dbReference type="Proteomes" id="UP000265562">
    <property type="component" value="Chromosome"/>
</dbReference>
<keyword evidence="4" id="KW-0067">ATP-binding</keyword>
<evidence type="ECO:0000313" key="8">
    <source>
        <dbReference type="EMBL" id="AYA99141.1"/>
    </source>
</evidence>
<keyword evidence="2" id="KW-0547">Nucleotide-binding</keyword>
<evidence type="ECO:0000256" key="1">
    <source>
        <dbReference type="ARBA" id="ARBA00022679"/>
    </source>
</evidence>
<dbReference type="GO" id="GO:0016301">
    <property type="term" value="F:kinase activity"/>
    <property type="evidence" value="ECO:0007669"/>
    <property type="project" value="UniProtKB-KW"/>
</dbReference>
<evidence type="ECO:0000256" key="5">
    <source>
        <dbReference type="NCBIfam" id="TIGR01378"/>
    </source>
</evidence>
<evidence type="ECO:0000259" key="6">
    <source>
        <dbReference type="Pfam" id="PF04263"/>
    </source>
</evidence>
<dbReference type="PANTHER" id="PTHR41299">
    <property type="entry name" value="THIAMINE PYROPHOSPHOKINASE"/>
    <property type="match status" value="1"/>
</dbReference>
<dbReference type="Pfam" id="PF04263">
    <property type="entry name" value="TPK_catalytic"/>
    <property type="match status" value="1"/>
</dbReference>
<dbReference type="NCBIfam" id="TIGR01378">
    <property type="entry name" value="thi_PPkinase"/>
    <property type="match status" value="1"/>
</dbReference>
<reference evidence="8 9" key="1">
    <citation type="submission" date="2018-09" db="EMBL/GenBank/DDBJ databases">
        <title>Genome sequencing of Lachnoanaerobaculum umeaense DSM 23576.</title>
        <authorList>
            <person name="Kook J.-K."/>
            <person name="Park S.-N."/>
            <person name="Lim Y.K."/>
        </authorList>
    </citation>
    <scope>NUCLEOTIDE SEQUENCE [LARGE SCALE GENOMIC DNA]</scope>
    <source>
        <strain evidence="9">DSM 23576 \ CCUG 58757</strain>
    </source>
</reference>
<evidence type="ECO:0000256" key="2">
    <source>
        <dbReference type="ARBA" id="ARBA00022741"/>
    </source>
</evidence>
<dbReference type="Pfam" id="PF04265">
    <property type="entry name" value="TPK_B1_binding"/>
    <property type="match status" value="1"/>
</dbReference>
<dbReference type="EMBL" id="CP032364">
    <property type="protein sequence ID" value="AYA99141.1"/>
    <property type="molecule type" value="Genomic_DNA"/>
</dbReference>
<dbReference type="InterPro" id="IPR036759">
    <property type="entry name" value="TPK_catalytic_sf"/>
</dbReference>
<proteinExistence type="predicted"/>
<dbReference type="OrthoDB" id="9804377at2"/>
<dbReference type="RefSeq" id="WP_111525638.1">
    <property type="nucleotide sequence ID" value="NZ_CP032364.1"/>
</dbReference>
<dbReference type="GO" id="GO:0009229">
    <property type="term" value="P:thiamine diphosphate biosynthetic process"/>
    <property type="evidence" value="ECO:0007669"/>
    <property type="project" value="InterPro"/>
</dbReference>
<name>A0A385PY99_9FIRM</name>
<protein>
    <recommendedName>
        <fullName evidence="5">Thiamine diphosphokinase</fullName>
        <ecNumber evidence="5">2.7.6.2</ecNumber>
    </recommendedName>
</protein>
<gene>
    <name evidence="8" type="ORF">D4A81_03860</name>
</gene>
<dbReference type="GO" id="GO:0004788">
    <property type="term" value="F:thiamine diphosphokinase activity"/>
    <property type="evidence" value="ECO:0007669"/>
    <property type="project" value="UniProtKB-UniRule"/>
</dbReference>
<evidence type="ECO:0000313" key="9">
    <source>
        <dbReference type="Proteomes" id="UP000265562"/>
    </source>
</evidence>
<dbReference type="CDD" id="cd07995">
    <property type="entry name" value="TPK"/>
    <property type="match status" value="1"/>
</dbReference>
<keyword evidence="3 8" id="KW-0418">Kinase</keyword>
<keyword evidence="9" id="KW-1185">Reference proteome</keyword>
<evidence type="ECO:0000256" key="3">
    <source>
        <dbReference type="ARBA" id="ARBA00022777"/>
    </source>
</evidence>
<dbReference type="Gene3D" id="3.40.50.10240">
    <property type="entry name" value="Thiamin pyrophosphokinase, catalytic domain"/>
    <property type="match status" value="1"/>
</dbReference>
<organism evidence="8 9">
    <name type="scientific">Lachnoanaerobaculum umeaense</name>
    <dbReference type="NCBI Taxonomy" id="617123"/>
    <lineage>
        <taxon>Bacteria</taxon>
        <taxon>Bacillati</taxon>
        <taxon>Bacillota</taxon>
        <taxon>Clostridia</taxon>
        <taxon>Lachnospirales</taxon>
        <taxon>Lachnospiraceae</taxon>
        <taxon>Lachnoanaerobaculum</taxon>
    </lineage>
</organism>
<sequence length="216" mass="24479">MNAIIVTGGDIDLSFLKSYIIEREDTVIISVDAAITKLESINIVPNIMVGDFDTLSDEIRLKRYESLGVEIIRHDPIKDFSDTELAIDKAVQDNIKDIVIVGALGRRFDHAFANILILQKYKKYGVNITIYDKYNKIYIKSNSFTLNKGDLWGKYISLFSLKGEVFVESIKGVAYPVEKRMLDSIKAPSLYISNELTDERLEAKFDGDLLVVESRD</sequence>
<feature type="domain" description="Thiamin pyrophosphokinase thiamin-binding" evidence="7">
    <location>
        <begin position="147"/>
        <end position="209"/>
    </location>
</feature>
<evidence type="ECO:0000256" key="4">
    <source>
        <dbReference type="ARBA" id="ARBA00022840"/>
    </source>
</evidence>
<dbReference type="AlphaFoldDB" id="A0A385PY99"/>
<dbReference type="GO" id="GO:0030975">
    <property type="term" value="F:thiamine binding"/>
    <property type="evidence" value="ECO:0007669"/>
    <property type="project" value="InterPro"/>
</dbReference>
<keyword evidence="1 8" id="KW-0808">Transferase</keyword>
<dbReference type="InterPro" id="IPR007373">
    <property type="entry name" value="Thiamin_PyroPKinase_B1-bd"/>
</dbReference>
<dbReference type="SUPFAM" id="SSF63999">
    <property type="entry name" value="Thiamin pyrophosphokinase, catalytic domain"/>
    <property type="match status" value="1"/>
</dbReference>
<feature type="domain" description="Thiamin pyrophosphokinase catalytic" evidence="6">
    <location>
        <begin position="25"/>
        <end position="129"/>
    </location>
</feature>
<dbReference type="KEGG" id="lua:D4A81_03860"/>
<accession>A0A385PY99</accession>
<dbReference type="PANTHER" id="PTHR41299:SF1">
    <property type="entry name" value="THIAMINE PYROPHOSPHOKINASE"/>
    <property type="match status" value="1"/>
</dbReference>
<dbReference type="InterPro" id="IPR053149">
    <property type="entry name" value="TPK"/>
</dbReference>
<dbReference type="InterPro" id="IPR006282">
    <property type="entry name" value="Thi_PPkinase"/>
</dbReference>
<dbReference type="InterPro" id="IPR007371">
    <property type="entry name" value="TPK_catalytic"/>
</dbReference>
<evidence type="ECO:0000259" key="7">
    <source>
        <dbReference type="Pfam" id="PF04265"/>
    </source>
</evidence>
<dbReference type="EC" id="2.7.6.2" evidence="5"/>
<dbReference type="GO" id="GO:0005524">
    <property type="term" value="F:ATP binding"/>
    <property type="evidence" value="ECO:0007669"/>
    <property type="project" value="UniProtKB-KW"/>
</dbReference>
<dbReference type="GO" id="GO:0006772">
    <property type="term" value="P:thiamine metabolic process"/>
    <property type="evidence" value="ECO:0007669"/>
    <property type="project" value="UniProtKB-UniRule"/>
</dbReference>